<reference evidence="1 2" key="1">
    <citation type="journal article" date="2020" name="Nature">
        <title>Six reference-quality genomes reveal evolution of bat adaptations.</title>
        <authorList>
            <person name="Jebb D."/>
            <person name="Huang Z."/>
            <person name="Pippel M."/>
            <person name="Hughes G.M."/>
            <person name="Lavrichenko K."/>
            <person name="Devanna P."/>
            <person name="Winkler S."/>
            <person name="Jermiin L.S."/>
            <person name="Skirmuntt E.C."/>
            <person name="Katzourakis A."/>
            <person name="Burkitt-Gray L."/>
            <person name="Ray D.A."/>
            <person name="Sullivan K.A.M."/>
            <person name="Roscito J.G."/>
            <person name="Kirilenko B.M."/>
            <person name="Davalos L.M."/>
            <person name="Corthals A.P."/>
            <person name="Power M.L."/>
            <person name="Jones G."/>
            <person name="Ransome R.D."/>
            <person name="Dechmann D.K.N."/>
            <person name="Locatelli A.G."/>
            <person name="Puechmaille S.J."/>
            <person name="Fedrigo O."/>
            <person name="Jarvis E.D."/>
            <person name="Hiller M."/>
            <person name="Vernes S.C."/>
            <person name="Myers E.W."/>
            <person name="Teeling E.C."/>
        </authorList>
    </citation>
    <scope>NUCLEOTIDE SEQUENCE [LARGE SCALE GENOMIC DNA]</scope>
    <source>
        <strain evidence="1">MRouAeg1</strain>
        <tissue evidence="1">Muscle</tissue>
    </source>
</reference>
<evidence type="ECO:0000313" key="1">
    <source>
        <dbReference type="EMBL" id="KAF6447754.1"/>
    </source>
</evidence>
<keyword evidence="2" id="KW-1185">Reference proteome</keyword>
<evidence type="ECO:0000313" key="2">
    <source>
        <dbReference type="Proteomes" id="UP000593571"/>
    </source>
</evidence>
<protein>
    <submittedName>
        <fullName evidence="1">Uncharacterized protein</fullName>
    </submittedName>
</protein>
<dbReference type="EMBL" id="JACASE010000007">
    <property type="protein sequence ID" value="KAF6447754.1"/>
    <property type="molecule type" value="Genomic_DNA"/>
</dbReference>
<gene>
    <name evidence="1" type="ORF">HJG63_012127</name>
</gene>
<dbReference type="AlphaFoldDB" id="A0A7J8FJ31"/>
<sequence>MVWKKNQTLIGKLHKRKDKLSSVQCHGEEAGSTIRALMGHLARGSGWVSLKKSQLRSERWVRVNSLLSAGKSGPGRGKKVCKGTTAKGHRLYSRNQSKAGARAQDWRRRVRWLGRRSQQGQIPQRAWSATAFTSVWSFPVCVKGIRALSTL</sequence>
<accession>A0A7J8FJ31</accession>
<name>A0A7J8FJ31_ROUAE</name>
<organism evidence="1 2">
    <name type="scientific">Rousettus aegyptiacus</name>
    <name type="common">Egyptian fruit bat</name>
    <name type="synonym">Pteropus aegyptiacus</name>
    <dbReference type="NCBI Taxonomy" id="9407"/>
    <lineage>
        <taxon>Eukaryota</taxon>
        <taxon>Metazoa</taxon>
        <taxon>Chordata</taxon>
        <taxon>Craniata</taxon>
        <taxon>Vertebrata</taxon>
        <taxon>Euteleostomi</taxon>
        <taxon>Mammalia</taxon>
        <taxon>Eutheria</taxon>
        <taxon>Laurasiatheria</taxon>
        <taxon>Chiroptera</taxon>
        <taxon>Yinpterochiroptera</taxon>
        <taxon>Pteropodoidea</taxon>
        <taxon>Pteropodidae</taxon>
        <taxon>Rousettinae</taxon>
        <taxon>Rousettus</taxon>
    </lineage>
</organism>
<dbReference type="Proteomes" id="UP000593571">
    <property type="component" value="Unassembled WGS sequence"/>
</dbReference>
<proteinExistence type="predicted"/>
<comment type="caution">
    <text evidence="1">The sequence shown here is derived from an EMBL/GenBank/DDBJ whole genome shotgun (WGS) entry which is preliminary data.</text>
</comment>